<feature type="compositionally biased region" description="Basic and acidic residues" evidence="1">
    <location>
        <begin position="146"/>
        <end position="156"/>
    </location>
</feature>
<feature type="region of interest" description="Disordered" evidence="1">
    <location>
        <begin position="1"/>
        <end position="373"/>
    </location>
</feature>
<dbReference type="EMBL" id="KQ087222">
    <property type="protein sequence ID" value="KLT41165.1"/>
    <property type="molecule type" value="Genomic_DNA"/>
</dbReference>
<evidence type="ECO:0000256" key="1">
    <source>
        <dbReference type="SAM" id="MobiDB-lite"/>
    </source>
</evidence>
<feature type="compositionally biased region" description="Low complexity" evidence="1">
    <location>
        <begin position="289"/>
        <end position="312"/>
    </location>
</feature>
<dbReference type="RefSeq" id="XP_018277656.1">
    <property type="nucleotide sequence ID" value="XM_018425468.1"/>
</dbReference>
<feature type="compositionally biased region" description="Basic and acidic residues" evidence="1">
    <location>
        <begin position="190"/>
        <end position="215"/>
    </location>
</feature>
<accession>A0A0J0XJ83</accession>
<feature type="compositionally biased region" description="Basic residues" evidence="1">
    <location>
        <begin position="23"/>
        <end position="38"/>
    </location>
</feature>
<protein>
    <submittedName>
        <fullName evidence="2">Uncharacterized protein</fullName>
    </submittedName>
</protein>
<dbReference type="AlphaFoldDB" id="A0A0J0XJ83"/>
<evidence type="ECO:0000313" key="3">
    <source>
        <dbReference type="Proteomes" id="UP000053611"/>
    </source>
</evidence>
<sequence length="538" mass="59579">MSRYLNRSPSPLPVGARASSPAPRHRLSTSPCRARKYTPKAAAQSLPSPRTPRRAPKPTIKTIKPVATPVKPATRAKQATKTARHVHFADAVSPPKAGSSRRVEAARGVCKRAREVALEPSRGKRRRSLPPDDDDIENAPVSESSHGSERVDERRQSCGKNMSSEPPREPISELPSEPLHEPLPESLLELLREVLRESPHESPSEPPCESRHEPAHPSSSEPPCAPPSELLREPQCESVPELLHKQLREPSPLASPPSTESATFPRPPGPVMLRIRLPKPIDPPPPRVPSSSLSSAPSSPTASPSHENSPSSTPTPPPPSPRPRPLPDFVRNLVPPRPVAIVEINRRTPSPPPKRPPQGWLDPKLPPQIPRTRGKSADAFRAFVQVTNARIQWDRLPTVKGRRTTVKPEPTPKKHPPLPPLTRMRALLKARHLPASQGAHKRRRVGRIPSPSPHLFIGRLDAPPLVFRTRPPFIAWRRNLRWIRGEVVLEEDYVAEIGADRDAVNGECSTPVDTTAQRLQHAPLKTVSRYDFKCRFWA</sequence>
<gene>
    <name evidence="2" type="ORF">CC85DRAFT_303474</name>
</gene>
<dbReference type="Proteomes" id="UP000053611">
    <property type="component" value="Unassembled WGS sequence"/>
</dbReference>
<name>A0A0J0XJ83_9TREE</name>
<feature type="compositionally biased region" description="Pro residues" evidence="1">
    <location>
        <begin position="313"/>
        <end position="326"/>
    </location>
</feature>
<organism evidence="2 3">
    <name type="scientific">Cutaneotrichosporon oleaginosum</name>
    <dbReference type="NCBI Taxonomy" id="879819"/>
    <lineage>
        <taxon>Eukaryota</taxon>
        <taxon>Fungi</taxon>
        <taxon>Dikarya</taxon>
        <taxon>Basidiomycota</taxon>
        <taxon>Agaricomycotina</taxon>
        <taxon>Tremellomycetes</taxon>
        <taxon>Trichosporonales</taxon>
        <taxon>Trichosporonaceae</taxon>
        <taxon>Cutaneotrichosporon</taxon>
    </lineage>
</organism>
<evidence type="ECO:0000313" key="2">
    <source>
        <dbReference type="EMBL" id="KLT41165.1"/>
    </source>
</evidence>
<keyword evidence="3" id="KW-1185">Reference proteome</keyword>
<dbReference type="GeneID" id="28986071"/>
<proteinExistence type="predicted"/>
<reference evidence="2 3" key="1">
    <citation type="submission" date="2015-03" db="EMBL/GenBank/DDBJ databases">
        <title>Genomics and transcriptomics of the oil-accumulating basidiomycete yeast T. oleaginosus allow insights into substrate utilization and the diverse evolutionary trajectories of mating systems in fungi.</title>
        <authorList>
            <consortium name="DOE Joint Genome Institute"/>
            <person name="Kourist R."/>
            <person name="Kracht O."/>
            <person name="Bracharz F."/>
            <person name="Lipzen A."/>
            <person name="Nolan M."/>
            <person name="Ohm R."/>
            <person name="Grigoriev I."/>
            <person name="Sun S."/>
            <person name="Heitman J."/>
            <person name="Bruck T."/>
            <person name="Nowrousian M."/>
        </authorList>
    </citation>
    <scope>NUCLEOTIDE SEQUENCE [LARGE SCALE GENOMIC DNA]</scope>
    <source>
        <strain evidence="2 3">IBC0246</strain>
    </source>
</reference>